<dbReference type="RefSeq" id="WP_227620564.1">
    <property type="nucleotide sequence ID" value="NZ_JAJEQL010000007.1"/>
</dbReference>
<sequence>MVSNQSTKSVRFVTENIMFRKVRQDDFEKFMTVKHKKSYYLAQIEVYLTFLLKRCPFYAAASVTA</sequence>
<accession>A0ABS8F6Y4</accession>
<keyword evidence="2" id="KW-1185">Reference proteome</keyword>
<reference evidence="1" key="1">
    <citation type="submission" date="2021-10" db="EMBL/GenBank/DDBJ databases">
        <title>Anaerobic single-cell dispensing facilitates the cultivation of human gut bacteria.</title>
        <authorList>
            <person name="Afrizal A."/>
        </authorList>
    </citation>
    <scope>NUCLEOTIDE SEQUENCE</scope>
    <source>
        <strain evidence="1">CLA-AA-H233</strain>
    </source>
</reference>
<dbReference type="Proteomes" id="UP001430637">
    <property type="component" value="Unassembled WGS sequence"/>
</dbReference>
<name>A0ABS8F6Y4_9FIRM</name>
<proteinExistence type="predicted"/>
<organism evidence="1 2">
    <name type="scientific">Faecalibacterium butyricigenerans</name>
    <dbReference type="NCBI Taxonomy" id="1851427"/>
    <lineage>
        <taxon>Bacteria</taxon>
        <taxon>Bacillati</taxon>
        <taxon>Bacillota</taxon>
        <taxon>Clostridia</taxon>
        <taxon>Eubacteriales</taxon>
        <taxon>Oscillospiraceae</taxon>
        <taxon>Faecalibacterium</taxon>
    </lineage>
</organism>
<dbReference type="EMBL" id="JAJEQL010000007">
    <property type="protein sequence ID" value="MCC2198979.1"/>
    <property type="molecule type" value="Genomic_DNA"/>
</dbReference>
<evidence type="ECO:0000313" key="1">
    <source>
        <dbReference type="EMBL" id="MCC2198979.1"/>
    </source>
</evidence>
<evidence type="ECO:0000313" key="2">
    <source>
        <dbReference type="Proteomes" id="UP001430637"/>
    </source>
</evidence>
<protein>
    <submittedName>
        <fullName evidence="1">Uncharacterized protein</fullName>
    </submittedName>
</protein>
<comment type="caution">
    <text evidence="1">The sequence shown here is derived from an EMBL/GenBank/DDBJ whole genome shotgun (WGS) entry which is preliminary data.</text>
</comment>
<gene>
    <name evidence="1" type="ORF">LKD23_04290</name>
</gene>